<gene>
    <name evidence="1" type="ORF">MKW98_017431</name>
</gene>
<dbReference type="EMBL" id="JAJJMB010008951">
    <property type="protein sequence ID" value="KAI3918983.1"/>
    <property type="molecule type" value="Genomic_DNA"/>
</dbReference>
<proteinExistence type="predicted"/>
<reference evidence="1" key="1">
    <citation type="submission" date="2022-04" db="EMBL/GenBank/DDBJ databases">
        <title>A functionally conserved STORR gene fusion in Papaver species that diverged 16.8 million years ago.</title>
        <authorList>
            <person name="Catania T."/>
        </authorList>
    </citation>
    <scope>NUCLEOTIDE SEQUENCE</scope>
    <source>
        <strain evidence="1">S-188037</strain>
    </source>
</reference>
<protein>
    <recommendedName>
        <fullName evidence="3">WAT1-related protein</fullName>
    </recommendedName>
</protein>
<organism evidence="1 2">
    <name type="scientific">Papaver atlanticum</name>
    <dbReference type="NCBI Taxonomy" id="357466"/>
    <lineage>
        <taxon>Eukaryota</taxon>
        <taxon>Viridiplantae</taxon>
        <taxon>Streptophyta</taxon>
        <taxon>Embryophyta</taxon>
        <taxon>Tracheophyta</taxon>
        <taxon>Spermatophyta</taxon>
        <taxon>Magnoliopsida</taxon>
        <taxon>Ranunculales</taxon>
        <taxon>Papaveraceae</taxon>
        <taxon>Papaveroideae</taxon>
        <taxon>Papaver</taxon>
    </lineage>
</organism>
<keyword evidence="2" id="KW-1185">Reference proteome</keyword>
<comment type="caution">
    <text evidence="1">The sequence shown here is derived from an EMBL/GenBank/DDBJ whole genome shotgun (WGS) entry which is preliminary data.</text>
</comment>
<dbReference type="Proteomes" id="UP001202328">
    <property type="component" value="Unassembled WGS sequence"/>
</dbReference>
<evidence type="ECO:0000313" key="1">
    <source>
        <dbReference type="EMBL" id="KAI3918983.1"/>
    </source>
</evidence>
<sequence length="141" mass="15677">MILCSTEKVNLLNIEGQLKVGGTIVCVSGAILMVLFKGQLYSETMSLYCCTETISLPGHNQNLLDGLYLVIAGISTTDGNIVWTLMRSELAAVLYVGIVASAVNSNDMVQHWWLSICHFNLLHLLFYQRFSWETLFTLAVD</sequence>
<evidence type="ECO:0000313" key="2">
    <source>
        <dbReference type="Proteomes" id="UP001202328"/>
    </source>
</evidence>
<dbReference type="AlphaFoldDB" id="A0AAD4XJW1"/>
<evidence type="ECO:0008006" key="3">
    <source>
        <dbReference type="Google" id="ProtNLM"/>
    </source>
</evidence>
<name>A0AAD4XJW1_9MAGN</name>
<accession>A0AAD4XJW1</accession>